<feature type="compositionally biased region" description="Polar residues" evidence="1">
    <location>
        <begin position="1"/>
        <end position="10"/>
    </location>
</feature>
<comment type="caution">
    <text evidence="3">The sequence shown here is derived from an EMBL/GenBank/DDBJ whole genome shotgun (WGS) entry which is preliminary data.</text>
</comment>
<protein>
    <submittedName>
        <fullName evidence="3">Uncharacterized protein</fullName>
    </submittedName>
</protein>
<evidence type="ECO:0000256" key="2">
    <source>
        <dbReference type="SAM" id="Phobius"/>
    </source>
</evidence>
<keyword evidence="2" id="KW-1133">Transmembrane helix</keyword>
<dbReference type="EMBL" id="JACYWE010000001">
    <property type="protein sequence ID" value="MBD8505035.1"/>
    <property type="molecule type" value="Genomic_DNA"/>
</dbReference>
<keyword evidence="2" id="KW-0812">Transmembrane</keyword>
<dbReference type="AlphaFoldDB" id="A0A927J9Y5"/>
<reference evidence="3" key="1">
    <citation type="submission" date="2020-09" db="EMBL/GenBank/DDBJ databases">
        <title>Hoyosella lacisalsi sp. nov., a halotolerant actinobacterium isolated from soil of Lake Gudzhirganskoe.</title>
        <authorList>
            <person name="Yang Q."/>
            <person name="Guo P.Y."/>
            <person name="Liu S.W."/>
            <person name="Li F.N."/>
            <person name="Sun C.H."/>
        </authorList>
    </citation>
    <scope>NUCLEOTIDE SEQUENCE</scope>
    <source>
        <strain evidence="3">G463</strain>
    </source>
</reference>
<feature type="transmembrane region" description="Helical" evidence="2">
    <location>
        <begin position="34"/>
        <end position="52"/>
    </location>
</feature>
<sequence length="94" mass="10475">MGPHSNTSWQDPWDNNDYDDDDAPRRTGPRWTTIVAWIAIAAMVLVPMMSLFNLYQAVPLLVILSAAILGGIFYLVSTRGGELITRINDKLGKK</sequence>
<proteinExistence type="predicted"/>
<dbReference type="Proteomes" id="UP000642993">
    <property type="component" value="Unassembled WGS sequence"/>
</dbReference>
<keyword evidence="4" id="KW-1185">Reference proteome</keyword>
<organism evidence="3 4">
    <name type="scientific">Lolliginicoccus lacisalsi</name>
    <dbReference type="NCBI Taxonomy" id="2742202"/>
    <lineage>
        <taxon>Bacteria</taxon>
        <taxon>Bacillati</taxon>
        <taxon>Actinomycetota</taxon>
        <taxon>Actinomycetes</taxon>
        <taxon>Mycobacteriales</taxon>
        <taxon>Hoyosellaceae</taxon>
        <taxon>Lolliginicoccus</taxon>
    </lineage>
</organism>
<evidence type="ECO:0000313" key="3">
    <source>
        <dbReference type="EMBL" id="MBD8505035.1"/>
    </source>
</evidence>
<gene>
    <name evidence="3" type="ORF">HT102_00840</name>
</gene>
<accession>A0A927J9Y5</accession>
<evidence type="ECO:0000313" key="4">
    <source>
        <dbReference type="Proteomes" id="UP000642993"/>
    </source>
</evidence>
<keyword evidence="2" id="KW-0472">Membrane</keyword>
<evidence type="ECO:0000256" key="1">
    <source>
        <dbReference type="SAM" id="MobiDB-lite"/>
    </source>
</evidence>
<feature type="region of interest" description="Disordered" evidence="1">
    <location>
        <begin position="1"/>
        <end position="28"/>
    </location>
</feature>
<dbReference type="RefSeq" id="WP_192037519.1">
    <property type="nucleotide sequence ID" value="NZ_JACYWE010000001.1"/>
</dbReference>
<name>A0A927J9Y5_9ACTN</name>
<feature type="transmembrane region" description="Helical" evidence="2">
    <location>
        <begin position="58"/>
        <end position="76"/>
    </location>
</feature>